<dbReference type="Pfam" id="PF01019">
    <property type="entry name" value="G_glu_transpept"/>
    <property type="match status" value="1"/>
</dbReference>
<keyword evidence="3" id="KW-1185">Reference proteome</keyword>
<name>A0ABX1DGW2_9FLAO</name>
<comment type="caution">
    <text evidence="2">The sequence shown here is derived from an EMBL/GenBank/DDBJ whole genome shotgun (WGS) entry which is preliminary data.</text>
</comment>
<dbReference type="InterPro" id="IPR029055">
    <property type="entry name" value="Ntn_hydrolases_N"/>
</dbReference>
<dbReference type="InterPro" id="IPR051792">
    <property type="entry name" value="GGT_bact"/>
</dbReference>
<evidence type="ECO:0000256" key="1">
    <source>
        <dbReference type="ARBA" id="ARBA00009381"/>
    </source>
</evidence>
<dbReference type="PANTHER" id="PTHR43199:SF1">
    <property type="entry name" value="GLUTATHIONE HYDROLASE PROENZYME"/>
    <property type="match status" value="1"/>
</dbReference>
<protein>
    <submittedName>
        <fullName evidence="2">Gamma-glutamyltransferase</fullName>
    </submittedName>
</protein>
<dbReference type="PANTHER" id="PTHR43199">
    <property type="entry name" value="GLUTATHIONE HYDROLASE"/>
    <property type="match status" value="1"/>
</dbReference>
<gene>
    <name evidence="2" type="ORF">HC176_18430</name>
</gene>
<dbReference type="EMBL" id="JAAVJS010000648">
    <property type="protein sequence ID" value="NJX17450.1"/>
    <property type="molecule type" value="Genomic_DNA"/>
</dbReference>
<feature type="non-terminal residue" evidence="2">
    <location>
        <position position="108"/>
    </location>
</feature>
<comment type="similarity">
    <text evidence="1">Belongs to the gamma-glutamyltransferase family.</text>
</comment>
<reference evidence="2 3" key="1">
    <citation type="submission" date="2020-03" db="EMBL/GenBank/DDBJ databases">
        <title>Tamlana sp. nov, isolated from XXX.</title>
        <authorList>
            <person name="Cao W.R."/>
        </authorList>
    </citation>
    <scope>NUCLEOTIDE SEQUENCE [LARGE SCALE GENOMIC DNA]</scope>
    <source>
        <strain evidence="2 3">HST1-43</strain>
    </source>
</reference>
<feature type="non-terminal residue" evidence="2">
    <location>
        <position position="1"/>
    </location>
</feature>
<accession>A0ABX1DGW2</accession>
<evidence type="ECO:0000313" key="3">
    <source>
        <dbReference type="Proteomes" id="UP000760545"/>
    </source>
</evidence>
<dbReference type="Proteomes" id="UP000760545">
    <property type="component" value="Unassembled WGS sequence"/>
</dbReference>
<dbReference type="RefSeq" id="WP_209309820.1">
    <property type="nucleotide sequence ID" value="NZ_JAAVJS010000648.1"/>
</dbReference>
<proteinExistence type="inferred from homology"/>
<dbReference type="SUPFAM" id="SSF56235">
    <property type="entry name" value="N-terminal nucleophile aminohydrolases (Ntn hydrolases)"/>
    <property type="match status" value="1"/>
</dbReference>
<sequence>TVAGIFAVHEKFGTLPMEELLEPVILLARNGFVVTQNQQNALERYREEFLRANGDTILFVRDFNKGDTLKNTALALTLERLTRGGKKEFYEGEIAKNLVAFLQEKGGL</sequence>
<evidence type="ECO:0000313" key="2">
    <source>
        <dbReference type="EMBL" id="NJX17450.1"/>
    </source>
</evidence>
<organism evidence="2 3">
    <name type="scientific">Tamlana crocina</name>
    <dbReference type="NCBI Taxonomy" id="393006"/>
    <lineage>
        <taxon>Bacteria</taxon>
        <taxon>Pseudomonadati</taxon>
        <taxon>Bacteroidota</taxon>
        <taxon>Flavobacteriia</taxon>
        <taxon>Flavobacteriales</taxon>
        <taxon>Flavobacteriaceae</taxon>
        <taxon>Tamlana</taxon>
    </lineage>
</organism>